<protein>
    <submittedName>
        <fullName evidence="7">Uncharacterized protein</fullName>
    </submittedName>
</protein>
<dbReference type="AlphaFoldDB" id="A0A9D4R1E1"/>
<evidence type="ECO:0000313" key="8">
    <source>
        <dbReference type="Proteomes" id="UP000828390"/>
    </source>
</evidence>
<dbReference type="EMBL" id="JAIWYP010000003">
    <property type="protein sequence ID" value="KAH3850573.1"/>
    <property type="molecule type" value="Genomic_DNA"/>
</dbReference>
<keyword evidence="8" id="KW-1185">Reference proteome</keyword>
<sequence length="130" mass="14761">MSTDCAQCKWANENCERDKQCCSGRCVSLHTGTTPRCGSSPLNYPCFFGYQCEQGLDCDNLYRCCAPFWAMCSNTQDCCDDSHICRHEYGIMYKRCLMSAAERPHAKASRQSLVLLSVVLLLTFRCHITF</sequence>
<dbReference type="GO" id="GO:0005576">
    <property type="term" value="C:extracellular region"/>
    <property type="evidence" value="ECO:0007669"/>
    <property type="project" value="UniProtKB-SubCell"/>
</dbReference>
<dbReference type="InterPro" id="IPR012632">
    <property type="entry name" value="Scorpion_calcine"/>
</dbReference>
<evidence type="ECO:0000256" key="1">
    <source>
        <dbReference type="ARBA" id="ARBA00004613"/>
    </source>
</evidence>
<evidence type="ECO:0000256" key="6">
    <source>
        <dbReference type="ARBA" id="ARBA00023297"/>
    </source>
</evidence>
<name>A0A9D4R1E1_DREPO</name>
<evidence type="ECO:0000256" key="4">
    <source>
        <dbReference type="ARBA" id="ARBA00022656"/>
    </source>
</evidence>
<comment type="similarity">
    <text evidence="2">Belongs to the scorpion calcin family.</text>
</comment>
<comment type="caution">
    <text evidence="7">The sequence shown here is derived from an EMBL/GenBank/DDBJ whole genome shotgun (WGS) entry which is preliminary data.</text>
</comment>
<reference evidence="7" key="2">
    <citation type="submission" date="2020-11" db="EMBL/GenBank/DDBJ databases">
        <authorList>
            <person name="McCartney M.A."/>
            <person name="Auch B."/>
            <person name="Kono T."/>
            <person name="Mallez S."/>
            <person name="Becker A."/>
            <person name="Gohl D.M."/>
            <person name="Silverstein K.A.T."/>
            <person name="Koren S."/>
            <person name="Bechman K.B."/>
            <person name="Herman A."/>
            <person name="Abrahante J.E."/>
            <person name="Garbe J."/>
        </authorList>
    </citation>
    <scope>NUCLEOTIDE SEQUENCE</scope>
    <source>
        <strain evidence="7">Duluth1</strain>
        <tissue evidence="7">Whole animal</tissue>
    </source>
</reference>
<evidence type="ECO:0000256" key="3">
    <source>
        <dbReference type="ARBA" id="ARBA00022525"/>
    </source>
</evidence>
<evidence type="ECO:0000256" key="5">
    <source>
        <dbReference type="ARBA" id="ARBA00023157"/>
    </source>
</evidence>
<reference evidence="7" key="1">
    <citation type="journal article" date="2019" name="bioRxiv">
        <title>The Genome of the Zebra Mussel, Dreissena polymorpha: A Resource for Invasive Species Research.</title>
        <authorList>
            <person name="McCartney M.A."/>
            <person name="Auch B."/>
            <person name="Kono T."/>
            <person name="Mallez S."/>
            <person name="Zhang Y."/>
            <person name="Obille A."/>
            <person name="Becker A."/>
            <person name="Abrahante J.E."/>
            <person name="Garbe J."/>
            <person name="Badalamenti J.P."/>
            <person name="Herman A."/>
            <person name="Mangelson H."/>
            <person name="Liachko I."/>
            <person name="Sullivan S."/>
            <person name="Sone E.D."/>
            <person name="Koren S."/>
            <person name="Silverstein K.A.T."/>
            <person name="Beckman K.B."/>
            <person name="Gohl D.M."/>
        </authorList>
    </citation>
    <scope>NUCLEOTIDE SEQUENCE</scope>
    <source>
        <strain evidence="7">Duluth1</strain>
        <tissue evidence="7">Whole animal</tissue>
    </source>
</reference>
<gene>
    <name evidence="7" type="ORF">DPMN_092995</name>
</gene>
<organism evidence="7 8">
    <name type="scientific">Dreissena polymorpha</name>
    <name type="common">Zebra mussel</name>
    <name type="synonym">Mytilus polymorpha</name>
    <dbReference type="NCBI Taxonomy" id="45954"/>
    <lineage>
        <taxon>Eukaryota</taxon>
        <taxon>Metazoa</taxon>
        <taxon>Spiralia</taxon>
        <taxon>Lophotrochozoa</taxon>
        <taxon>Mollusca</taxon>
        <taxon>Bivalvia</taxon>
        <taxon>Autobranchia</taxon>
        <taxon>Heteroconchia</taxon>
        <taxon>Euheterodonta</taxon>
        <taxon>Imparidentia</taxon>
        <taxon>Neoheterodontei</taxon>
        <taxon>Myida</taxon>
        <taxon>Dreissenoidea</taxon>
        <taxon>Dreissenidae</taxon>
        <taxon>Dreissena</taxon>
    </lineage>
</organism>
<keyword evidence="6" id="KW-0108">Calcium channel impairing toxin</keyword>
<proteinExistence type="inferred from homology"/>
<dbReference type="GO" id="GO:0090729">
    <property type="term" value="F:toxin activity"/>
    <property type="evidence" value="ECO:0007669"/>
    <property type="project" value="UniProtKB-KW"/>
</dbReference>
<comment type="subcellular location">
    <subcellularLocation>
        <location evidence="1">Secreted</location>
    </subcellularLocation>
</comment>
<keyword evidence="3" id="KW-0964">Secreted</keyword>
<keyword evidence="6" id="KW-0872">Ion channel impairing toxin</keyword>
<dbReference type="GO" id="GO:0019855">
    <property type="term" value="F:calcium channel inhibitor activity"/>
    <property type="evidence" value="ECO:0007669"/>
    <property type="project" value="InterPro"/>
</dbReference>
<keyword evidence="5" id="KW-1015">Disulfide bond</keyword>
<dbReference type="PROSITE" id="PS60028">
    <property type="entry name" value="SCORPION_CALCINE"/>
    <property type="match status" value="1"/>
</dbReference>
<accession>A0A9D4R1E1</accession>
<evidence type="ECO:0000256" key="2">
    <source>
        <dbReference type="ARBA" id="ARBA00008992"/>
    </source>
</evidence>
<keyword evidence="4" id="KW-0800">Toxin</keyword>
<keyword evidence="6" id="KW-1219">Ryanodine-sensitive calcium-release channel impairing toxin</keyword>
<evidence type="ECO:0000313" key="7">
    <source>
        <dbReference type="EMBL" id="KAH3850573.1"/>
    </source>
</evidence>
<dbReference type="Proteomes" id="UP000828390">
    <property type="component" value="Unassembled WGS sequence"/>
</dbReference>